<evidence type="ECO:0000259" key="2">
    <source>
        <dbReference type="PROSITE" id="PS51228"/>
    </source>
</evidence>
<dbReference type="Proteomes" id="UP000468650">
    <property type="component" value="Unassembled WGS sequence"/>
</dbReference>
<dbReference type="Gene3D" id="1.20.80.10">
    <property type="match status" value="1"/>
</dbReference>
<dbReference type="OrthoDB" id="981216at2"/>
<dbReference type="GO" id="GO:0000062">
    <property type="term" value="F:fatty-acyl-CoA binding"/>
    <property type="evidence" value="ECO:0007669"/>
    <property type="project" value="InterPro"/>
</dbReference>
<organism evidence="3 4">
    <name type="scientific">Phaeocystidibacter luteus</name>
    <dbReference type="NCBI Taxonomy" id="911197"/>
    <lineage>
        <taxon>Bacteria</taxon>
        <taxon>Pseudomonadati</taxon>
        <taxon>Bacteroidota</taxon>
        <taxon>Flavobacteriia</taxon>
        <taxon>Flavobacteriales</taxon>
        <taxon>Phaeocystidibacteraceae</taxon>
        <taxon>Phaeocystidibacter</taxon>
    </lineage>
</organism>
<dbReference type="SUPFAM" id="SSF47027">
    <property type="entry name" value="Acyl-CoA binding protein"/>
    <property type="match status" value="1"/>
</dbReference>
<sequence>MDETLNHEFKKYVELGRSMPKQAPDRMLIAYGYFKQATEGDNTQDRPTSNSDIVRTFMHDQWKRLRGMTREEAMRKYISYIKELHMETEETATARQSAQS</sequence>
<evidence type="ECO:0000313" key="3">
    <source>
        <dbReference type="EMBL" id="KAB2806801.1"/>
    </source>
</evidence>
<comment type="caution">
    <text evidence="3">The sequence shown here is derived from an EMBL/GenBank/DDBJ whole genome shotgun (WGS) entry which is preliminary data.</text>
</comment>
<reference evidence="3 4" key="1">
    <citation type="submission" date="2019-09" db="EMBL/GenBank/DDBJ databases">
        <title>Genomes of family Cryomorphaceae.</title>
        <authorList>
            <person name="Bowman J.P."/>
        </authorList>
    </citation>
    <scope>NUCLEOTIDE SEQUENCE [LARGE SCALE GENOMIC DNA]</scope>
    <source>
        <strain evidence="3 4">LMG 25704</strain>
    </source>
</reference>
<feature type="domain" description="ACB" evidence="2">
    <location>
        <begin position="5"/>
        <end position="90"/>
    </location>
</feature>
<dbReference type="Pfam" id="PF00887">
    <property type="entry name" value="ACBP"/>
    <property type="match status" value="1"/>
</dbReference>
<keyword evidence="1" id="KW-0446">Lipid-binding</keyword>
<dbReference type="AlphaFoldDB" id="A0A6N6RFQ6"/>
<evidence type="ECO:0000256" key="1">
    <source>
        <dbReference type="ARBA" id="ARBA00023121"/>
    </source>
</evidence>
<dbReference type="GO" id="GO:0006631">
    <property type="term" value="P:fatty acid metabolic process"/>
    <property type="evidence" value="ECO:0007669"/>
    <property type="project" value="TreeGrafter"/>
</dbReference>
<dbReference type="RefSeq" id="WP_151668318.1">
    <property type="nucleotide sequence ID" value="NZ_WBVO01000013.1"/>
</dbReference>
<dbReference type="PANTHER" id="PTHR23310">
    <property type="entry name" value="ACYL-COA-BINDING PROTEIN, ACBP"/>
    <property type="match status" value="1"/>
</dbReference>
<keyword evidence="4" id="KW-1185">Reference proteome</keyword>
<dbReference type="InterPro" id="IPR035984">
    <property type="entry name" value="Acyl-CoA-binding_sf"/>
</dbReference>
<dbReference type="PANTHER" id="PTHR23310:SF62">
    <property type="entry name" value="ACYL-COA BINDING PROTEIN 1, ISOFORM A"/>
    <property type="match status" value="1"/>
</dbReference>
<accession>A0A6N6RFQ6</accession>
<proteinExistence type="predicted"/>
<protein>
    <submittedName>
        <fullName evidence="3">Acyl-CoA-binding protein</fullName>
    </submittedName>
</protein>
<dbReference type="InterPro" id="IPR000582">
    <property type="entry name" value="Acyl-CoA-binding_protein"/>
</dbReference>
<dbReference type="InterPro" id="IPR014352">
    <property type="entry name" value="FERM/acyl-CoA-bd_prot_sf"/>
</dbReference>
<gene>
    <name evidence="3" type="ORF">F8C67_13105</name>
</gene>
<name>A0A6N6RFQ6_9FLAO</name>
<dbReference type="PROSITE" id="PS51228">
    <property type="entry name" value="ACB_2"/>
    <property type="match status" value="1"/>
</dbReference>
<dbReference type="EMBL" id="WBVO01000013">
    <property type="protein sequence ID" value="KAB2806801.1"/>
    <property type="molecule type" value="Genomic_DNA"/>
</dbReference>
<evidence type="ECO:0000313" key="4">
    <source>
        <dbReference type="Proteomes" id="UP000468650"/>
    </source>
</evidence>